<dbReference type="SMART" id="SM00530">
    <property type="entry name" value="HTH_XRE"/>
    <property type="match status" value="1"/>
</dbReference>
<comment type="caution">
    <text evidence="3">The sequence shown here is derived from an EMBL/GenBank/DDBJ whole genome shotgun (WGS) entry which is preliminary data.</text>
</comment>
<feature type="domain" description="HTH cro/C1-type" evidence="2">
    <location>
        <begin position="16"/>
        <end position="71"/>
    </location>
</feature>
<sequence>MKEEHKTTYKIIGEEIRDLRHNKGWTQKDLANRCRTVNREKISKIENAREDYMLSTLIEICQALGKDVRDLFGKN</sequence>
<dbReference type="EMBL" id="JBHUMA010000006">
    <property type="protein sequence ID" value="MFD2599043.1"/>
    <property type="molecule type" value="Genomic_DNA"/>
</dbReference>
<dbReference type="PANTHER" id="PTHR46558">
    <property type="entry name" value="TRACRIPTIONAL REGULATORY PROTEIN-RELATED-RELATED"/>
    <property type="match status" value="1"/>
</dbReference>
<organism evidence="3 4">
    <name type="scientific">Sphingobacterium corticis</name>
    <dbReference type="NCBI Taxonomy" id="1812823"/>
    <lineage>
        <taxon>Bacteria</taxon>
        <taxon>Pseudomonadati</taxon>
        <taxon>Bacteroidota</taxon>
        <taxon>Sphingobacteriia</taxon>
        <taxon>Sphingobacteriales</taxon>
        <taxon>Sphingobacteriaceae</taxon>
        <taxon>Sphingobacterium</taxon>
    </lineage>
</organism>
<dbReference type="Gene3D" id="1.10.260.40">
    <property type="entry name" value="lambda repressor-like DNA-binding domains"/>
    <property type="match status" value="1"/>
</dbReference>
<dbReference type="RefSeq" id="WP_380869172.1">
    <property type="nucleotide sequence ID" value="NZ_JBHUMA010000006.1"/>
</dbReference>
<dbReference type="SUPFAM" id="SSF47413">
    <property type="entry name" value="lambda repressor-like DNA-binding domains"/>
    <property type="match status" value="1"/>
</dbReference>
<dbReference type="CDD" id="cd00093">
    <property type="entry name" value="HTH_XRE"/>
    <property type="match status" value="1"/>
</dbReference>
<proteinExistence type="predicted"/>
<dbReference type="Proteomes" id="UP001597393">
    <property type="component" value="Unassembled WGS sequence"/>
</dbReference>
<evidence type="ECO:0000313" key="4">
    <source>
        <dbReference type="Proteomes" id="UP001597393"/>
    </source>
</evidence>
<name>A0ABW5NK95_9SPHI</name>
<dbReference type="InterPro" id="IPR010982">
    <property type="entry name" value="Lambda_DNA-bd_dom_sf"/>
</dbReference>
<evidence type="ECO:0000313" key="3">
    <source>
        <dbReference type="EMBL" id="MFD2599043.1"/>
    </source>
</evidence>
<accession>A0ABW5NK95</accession>
<reference evidence="4" key="1">
    <citation type="journal article" date="2019" name="Int. J. Syst. Evol. Microbiol.">
        <title>The Global Catalogue of Microorganisms (GCM) 10K type strain sequencing project: providing services to taxonomists for standard genome sequencing and annotation.</title>
        <authorList>
            <consortium name="The Broad Institute Genomics Platform"/>
            <consortium name="The Broad Institute Genome Sequencing Center for Infectious Disease"/>
            <person name="Wu L."/>
            <person name="Ma J."/>
        </authorList>
    </citation>
    <scope>NUCLEOTIDE SEQUENCE [LARGE SCALE GENOMIC DNA]</scope>
    <source>
        <strain evidence="4">KCTC 42248</strain>
    </source>
</reference>
<gene>
    <name evidence="3" type="ORF">ACFSQ3_08765</name>
</gene>
<dbReference type="Pfam" id="PF13560">
    <property type="entry name" value="HTH_31"/>
    <property type="match status" value="1"/>
</dbReference>
<keyword evidence="1" id="KW-0238">DNA-binding</keyword>
<dbReference type="PANTHER" id="PTHR46558:SF3">
    <property type="entry name" value="TRANSCRIPTIONAL REGULATOR"/>
    <property type="match status" value="1"/>
</dbReference>
<evidence type="ECO:0000256" key="1">
    <source>
        <dbReference type="ARBA" id="ARBA00023125"/>
    </source>
</evidence>
<evidence type="ECO:0000259" key="2">
    <source>
        <dbReference type="PROSITE" id="PS50943"/>
    </source>
</evidence>
<dbReference type="InterPro" id="IPR001387">
    <property type="entry name" value="Cro/C1-type_HTH"/>
</dbReference>
<dbReference type="PROSITE" id="PS50943">
    <property type="entry name" value="HTH_CROC1"/>
    <property type="match status" value="1"/>
</dbReference>
<protein>
    <submittedName>
        <fullName evidence="3">Helix-turn-helix domain-containing protein</fullName>
    </submittedName>
</protein>
<keyword evidence="4" id="KW-1185">Reference proteome</keyword>